<dbReference type="PANTHER" id="PTHR43342">
    <property type="entry name" value="NADH-QUINONE OXIDOREDUCTASE, E SUBUNIT"/>
    <property type="match status" value="1"/>
</dbReference>
<accession>A0A316C3L8</accession>
<protein>
    <submittedName>
        <fullName evidence="8">Formate dehydrogenase gamma subunit</fullName>
    </submittedName>
</protein>
<dbReference type="CDD" id="cd03081">
    <property type="entry name" value="TRX_Fd_NuoE_FDH_gamma"/>
    <property type="match status" value="1"/>
</dbReference>
<feature type="binding site" evidence="7">
    <location>
        <position position="84"/>
    </location>
    <ligand>
        <name>[2Fe-2S] cluster</name>
        <dbReference type="ChEBI" id="CHEBI:190135"/>
    </ligand>
</feature>
<organism evidence="8 9">
    <name type="scientific">Pseudaminobacter salicylatoxidans</name>
    <dbReference type="NCBI Taxonomy" id="93369"/>
    <lineage>
        <taxon>Bacteria</taxon>
        <taxon>Pseudomonadati</taxon>
        <taxon>Pseudomonadota</taxon>
        <taxon>Alphaproteobacteria</taxon>
        <taxon>Hyphomicrobiales</taxon>
        <taxon>Phyllobacteriaceae</taxon>
        <taxon>Pseudaminobacter</taxon>
    </lineage>
</organism>
<dbReference type="RefSeq" id="WP_109612868.1">
    <property type="nucleotide sequence ID" value="NZ_QGGG01000006.1"/>
</dbReference>
<sequence>MSLQPASTEFAARAKSVIDEYKGLEGPLLPILHGLQEEFGYVPGESVPIIAETLNLSRAEVHGVITFYHDYRSHPAGRHALKVCRAEACQSMGGDAIAAQLIQALGIGFHETAADNSVTLEPVFCLGMCACAPAAMLDGEPIGRIDAEKIEEIVAEVRS</sequence>
<dbReference type="EMBL" id="QGGG01000006">
    <property type="protein sequence ID" value="PWJ84300.1"/>
    <property type="molecule type" value="Genomic_DNA"/>
</dbReference>
<evidence type="ECO:0000256" key="4">
    <source>
        <dbReference type="ARBA" id="ARBA00023004"/>
    </source>
</evidence>
<dbReference type="AlphaFoldDB" id="A0A316C3L8"/>
<keyword evidence="4 7" id="KW-0408">Iron</keyword>
<evidence type="ECO:0000256" key="2">
    <source>
        <dbReference type="ARBA" id="ARBA00022714"/>
    </source>
</evidence>
<gene>
    <name evidence="8" type="ORF">C7441_106216</name>
</gene>
<comment type="similarity">
    <text evidence="1">Belongs to the complex I 24 kDa subunit family.</text>
</comment>
<dbReference type="Proteomes" id="UP000245396">
    <property type="component" value="Unassembled WGS sequence"/>
</dbReference>
<comment type="caution">
    <text evidence="8">The sequence shown here is derived from an EMBL/GenBank/DDBJ whole genome shotgun (WGS) entry which is preliminary data.</text>
</comment>
<evidence type="ECO:0000313" key="8">
    <source>
        <dbReference type="EMBL" id="PWJ84300.1"/>
    </source>
</evidence>
<keyword evidence="9" id="KW-1185">Reference proteome</keyword>
<dbReference type="Gene3D" id="1.10.10.1590">
    <property type="entry name" value="NADH-quinone oxidoreductase subunit E"/>
    <property type="match status" value="1"/>
</dbReference>
<keyword evidence="3 7" id="KW-0479">Metal-binding</keyword>
<dbReference type="STRING" id="1192868.GCA_000304395_00203"/>
<dbReference type="OrthoDB" id="9807941at2"/>
<reference evidence="8 9" key="1">
    <citation type="submission" date="2018-05" db="EMBL/GenBank/DDBJ databases">
        <title>Genomic Encyclopedia of Type Strains, Phase IV (KMG-IV): sequencing the most valuable type-strain genomes for metagenomic binning, comparative biology and taxonomic classification.</title>
        <authorList>
            <person name="Goeker M."/>
        </authorList>
    </citation>
    <scope>NUCLEOTIDE SEQUENCE [LARGE SCALE GENOMIC DNA]</scope>
    <source>
        <strain evidence="8 9">DSM 6986</strain>
    </source>
</reference>
<dbReference type="GO" id="GO:0051537">
    <property type="term" value="F:2 iron, 2 sulfur cluster binding"/>
    <property type="evidence" value="ECO:0007669"/>
    <property type="project" value="UniProtKB-KW"/>
</dbReference>
<dbReference type="SUPFAM" id="SSF52833">
    <property type="entry name" value="Thioredoxin-like"/>
    <property type="match status" value="1"/>
</dbReference>
<feature type="binding site" evidence="7">
    <location>
        <position position="89"/>
    </location>
    <ligand>
        <name>[2Fe-2S] cluster</name>
        <dbReference type="ChEBI" id="CHEBI:190135"/>
    </ligand>
</feature>
<dbReference type="InterPro" id="IPR002023">
    <property type="entry name" value="NuoE-like"/>
</dbReference>
<dbReference type="GO" id="GO:0016491">
    <property type="term" value="F:oxidoreductase activity"/>
    <property type="evidence" value="ECO:0007669"/>
    <property type="project" value="InterPro"/>
</dbReference>
<dbReference type="InterPro" id="IPR036249">
    <property type="entry name" value="Thioredoxin-like_sf"/>
</dbReference>
<evidence type="ECO:0000256" key="6">
    <source>
        <dbReference type="ARBA" id="ARBA00034078"/>
    </source>
</evidence>
<comment type="cofactor">
    <cofactor evidence="7">
        <name>[2Fe-2S] cluster</name>
        <dbReference type="ChEBI" id="CHEBI:190135"/>
    </cofactor>
    <text evidence="7">Binds 1 [2Fe-2S] cluster.</text>
</comment>
<dbReference type="PIRSF" id="PIRSF000216">
    <property type="entry name" value="NADH_DH_24kDa"/>
    <property type="match status" value="1"/>
</dbReference>
<evidence type="ECO:0000256" key="7">
    <source>
        <dbReference type="PIRSR" id="PIRSR000216-1"/>
    </source>
</evidence>
<dbReference type="InterPro" id="IPR028431">
    <property type="entry name" value="NADP_DH_HndA-like"/>
</dbReference>
<proteinExistence type="inferred from homology"/>
<comment type="cofactor">
    <cofactor evidence="6">
        <name>[2Fe-2S] cluster</name>
        <dbReference type="ChEBI" id="CHEBI:190135"/>
    </cofactor>
</comment>
<dbReference type="InterPro" id="IPR041921">
    <property type="entry name" value="NuoE_N"/>
</dbReference>
<evidence type="ECO:0000256" key="5">
    <source>
        <dbReference type="ARBA" id="ARBA00023014"/>
    </source>
</evidence>
<feature type="binding site" evidence="7">
    <location>
        <position position="125"/>
    </location>
    <ligand>
        <name>[2Fe-2S] cluster</name>
        <dbReference type="ChEBI" id="CHEBI:190135"/>
    </ligand>
</feature>
<dbReference type="NCBIfam" id="NF004638">
    <property type="entry name" value="PRK05988.1"/>
    <property type="match status" value="1"/>
</dbReference>
<dbReference type="Gene3D" id="3.40.30.10">
    <property type="entry name" value="Glutaredoxin"/>
    <property type="match status" value="1"/>
</dbReference>
<feature type="binding site" evidence="7">
    <location>
        <position position="129"/>
    </location>
    <ligand>
        <name>[2Fe-2S] cluster</name>
        <dbReference type="ChEBI" id="CHEBI:190135"/>
    </ligand>
</feature>
<keyword evidence="5 7" id="KW-0411">Iron-sulfur</keyword>
<name>A0A316C3L8_PSESE</name>
<keyword evidence="2 7" id="KW-0001">2Fe-2S</keyword>
<dbReference type="GO" id="GO:0046872">
    <property type="term" value="F:metal ion binding"/>
    <property type="evidence" value="ECO:0007669"/>
    <property type="project" value="UniProtKB-KW"/>
</dbReference>
<evidence type="ECO:0000256" key="3">
    <source>
        <dbReference type="ARBA" id="ARBA00022723"/>
    </source>
</evidence>
<evidence type="ECO:0000256" key="1">
    <source>
        <dbReference type="ARBA" id="ARBA00010643"/>
    </source>
</evidence>
<dbReference type="PROSITE" id="PS01099">
    <property type="entry name" value="COMPLEX1_24K"/>
    <property type="match status" value="1"/>
</dbReference>
<evidence type="ECO:0000313" key="9">
    <source>
        <dbReference type="Proteomes" id="UP000245396"/>
    </source>
</evidence>
<dbReference type="Pfam" id="PF01257">
    <property type="entry name" value="2Fe-2S_thioredx"/>
    <property type="match status" value="1"/>
</dbReference>
<dbReference type="PANTHER" id="PTHR43342:SF1">
    <property type="entry name" value="BIFURCATING [FEFE] HYDROGENASE GAMMA SUBUNIT"/>
    <property type="match status" value="1"/>
</dbReference>